<reference evidence="2" key="1">
    <citation type="submission" date="2023-02" db="EMBL/GenBank/DDBJ databases">
        <authorList>
            <person name="Palmer J.M."/>
        </authorList>
    </citation>
    <scope>NUCLEOTIDE SEQUENCE</scope>
    <source>
        <strain evidence="2">FW57</strain>
    </source>
</reference>
<evidence type="ECO:0000313" key="3">
    <source>
        <dbReference type="Proteomes" id="UP001197093"/>
    </source>
</evidence>
<evidence type="ECO:0000256" key="1">
    <source>
        <dbReference type="ARBA" id="ARBA00022679"/>
    </source>
</evidence>
<dbReference type="AlphaFoldDB" id="A0AAD4F451"/>
<proteinExistence type="predicted"/>
<dbReference type="Pfam" id="PF02458">
    <property type="entry name" value="Transferase"/>
    <property type="match status" value="1"/>
</dbReference>
<dbReference type="EMBL" id="JAHCVI010000001">
    <property type="protein sequence ID" value="KAG7292325.1"/>
    <property type="molecule type" value="Genomic_DNA"/>
</dbReference>
<comment type="caution">
    <text evidence="2">The sequence shown here is derived from an EMBL/GenBank/DDBJ whole genome shotgun (WGS) entry which is preliminary data.</text>
</comment>
<keyword evidence="3" id="KW-1185">Reference proteome</keyword>
<keyword evidence="1" id="KW-0808">Transferase</keyword>
<sequence>MEVDDCLDILGQQPFFNIYTQLSLIFPLFETSQHGDIVNTLAEGLSRLAKNLPWVAGQKTLPGGIAGAGPDPTPVFEIQATFITGGLILTFVTQHQTMDMTGQRQVMCLLSRLCRGEELTESEIADANPTRRGRIPLLNESEIPRSRLDLQAAKDPTNNPVASDTAPASATWAYFAFSSASLATLKHLAMQNVAAPRFVSTDDTLTAFLWQSVGRVRMQRIAAGTMSTLGRAVDVRRYLGVSETSPGMVQHQAFHTHTFQELAQMPLGAVASELRAAVDPSTSQLAYTTRVLATLIDRADGESASSLTAGIDPSFADLLISSWADPSFYGMDFGLGLGTPEAVRRPSFVSVEGLCYLMPKSPLGEIAVAVCLRDEDLLKLQCDREFSKHAVYIG</sequence>
<organism evidence="2 3">
    <name type="scientific">Staphylotrichum longicolle</name>
    <dbReference type="NCBI Taxonomy" id="669026"/>
    <lineage>
        <taxon>Eukaryota</taxon>
        <taxon>Fungi</taxon>
        <taxon>Dikarya</taxon>
        <taxon>Ascomycota</taxon>
        <taxon>Pezizomycotina</taxon>
        <taxon>Sordariomycetes</taxon>
        <taxon>Sordariomycetidae</taxon>
        <taxon>Sordariales</taxon>
        <taxon>Chaetomiaceae</taxon>
        <taxon>Staphylotrichum</taxon>
    </lineage>
</organism>
<protein>
    <recommendedName>
        <fullName evidence="4">Trichothecene 3-O-acetyltransferase</fullName>
    </recommendedName>
</protein>
<dbReference type="Proteomes" id="UP001197093">
    <property type="component" value="Unassembled WGS sequence"/>
</dbReference>
<name>A0AAD4F451_9PEZI</name>
<dbReference type="PANTHER" id="PTHR31896:SF64">
    <property type="entry name" value="TRICHOTHECENE 3-O-ACETYLTRANSFERASE"/>
    <property type="match status" value="1"/>
</dbReference>
<dbReference type="PANTHER" id="PTHR31896">
    <property type="entry name" value="FAMILY REGULATORY PROTEIN, PUTATIVE (AFU_ORTHOLOGUE AFUA_3G14730)-RELATED"/>
    <property type="match status" value="1"/>
</dbReference>
<dbReference type="GO" id="GO:0016740">
    <property type="term" value="F:transferase activity"/>
    <property type="evidence" value="ECO:0007669"/>
    <property type="project" value="UniProtKB-KW"/>
</dbReference>
<evidence type="ECO:0008006" key="4">
    <source>
        <dbReference type="Google" id="ProtNLM"/>
    </source>
</evidence>
<dbReference type="InterPro" id="IPR051283">
    <property type="entry name" value="Sec_Metabolite_Acyltrans"/>
</dbReference>
<dbReference type="Gene3D" id="3.30.559.10">
    <property type="entry name" value="Chloramphenicol acetyltransferase-like domain"/>
    <property type="match status" value="3"/>
</dbReference>
<gene>
    <name evidence="2" type="ORF">NEMBOFW57_002360</name>
</gene>
<dbReference type="InterPro" id="IPR023213">
    <property type="entry name" value="CAT-like_dom_sf"/>
</dbReference>
<evidence type="ECO:0000313" key="2">
    <source>
        <dbReference type="EMBL" id="KAG7292325.1"/>
    </source>
</evidence>
<accession>A0AAD4F451</accession>